<evidence type="ECO:0000313" key="1">
    <source>
        <dbReference type="EMBL" id="MFD1139479.1"/>
    </source>
</evidence>
<reference evidence="2" key="1">
    <citation type="journal article" date="2019" name="Int. J. Syst. Evol. Microbiol.">
        <title>The Global Catalogue of Microorganisms (GCM) 10K type strain sequencing project: providing services to taxonomists for standard genome sequencing and annotation.</title>
        <authorList>
            <consortium name="The Broad Institute Genomics Platform"/>
            <consortium name="The Broad Institute Genome Sequencing Center for Infectious Disease"/>
            <person name="Wu L."/>
            <person name="Ma J."/>
        </authorList>
    </citation>
    <scope>NUCLEOTIDE SEQUENCE [LARGE SCALE GENOMIC DNA]</scope>
    <source>
        <strain evidence="2">CCUG 55608</strain>
    </source>
</reference>
<gene>
    <name evidence="1" type="ORF">ACFQ4C_00065</name>
</gene>
<dbReference type="EMBL" id="JBHTLP010000001">
    <property type="protein sequence ID" value="MFD1139479.1"/>
    <property type="molecule type" value="Genomic_DNA"/>
</dbReference>
<name>A0ABW3Q071_9BACT</name>
<accession>A0ABW3Q071</accession>
<protein>
    <submittedName>
        <fullName evidence="1">Uncharacterized protein</fullName>
    </submittedName>
</protein>
<sequence length="52" mass="6197">MYILIQNPNTDNPEIVLDSTGLLQWFTTEDEAYEYASAHQLQDYEIFRLTRE</sequence>
<dbReference type="RefSeq" id="WP_265990168.1">
    <property type="nucleotide sequence ID" value="NZ_CP110973.1"/>
</dbReference>
<keyword evidence="2" id="KW-1185">Reference proteome</keyword>
<dbReference type="Proteomes" id="UP001597116">
    <property type="component" value="Unassembled WGS sequence"/>
</dbReference>
<evidence type="ECO:0000313" key="2">
    <source>
        <dbReference type="Proteomes" id="UP001597116"/>
    </source>
</evidence>
<comment type="caution">
    <text evidence="1">The sequence shown here is derived from an EMBL/GenBank/DDBJ whole genome shotgun (WGS) entry which is preliminary data.</text>
</comment>
<organism evidence="1 2">
    <name type="scientific">Larkinella insperata</name>
    <dbReference type="NCBI Taxonomy" id="332158"/>
    <lineage>
        <taxon>Bacteria</taxon>
        <taxon>Pseudomonadati</taxon>
        <taxon>Bacteroidota</taxon>
        <taxon>Cytophagia</taxon>
        <taxon>Cytophagales</taxon>
        <taxon>Spirosomataceae</taxon>
        <taxon>Larkinella</taxon>
    </lineage>
</organism>
<proteinExistence type="predicted"/>